<keyword evidence="2" id="KW-0805">Transcription regulation</keyword>
<dbReference type="PANTHER" id="PTHR30136">
    <property type="entry name" value="HELIX-TURN-HELIX TRANSCRIPTIONAL REGULATOR, ICLR FAMILY"/>
    <property type="match status" value="1"/>
</dbReference>
<reference evidence="10 11" key="1">
    <citation type="submission" date="2017-03" db="EMBL/GenBank/DDBJ databases">
        <title>Genomic insights into Mycobacterium simiae human colonization.</title>
        <authorList>
            <person name="Steffani J.L."/>
            <person name="Brunck M.E."/>
            <person name="Cruz E."/>
            <person name="Montiel R."/>
            <person name="Barona F."/>
        </authorList>
    </citation>
    <scope>NUCLEOTIDE SEQUENCE [LARGE SCALE GENOMIC DNA]</scope>
    <source>
        <strain evidence="10 11">MsiGto</strain>
    </source>
</reference>
<dbReference type="InterPro" id="IPR050707">
    <property type="entry name" value="HTH_MetabolicPath_Reg"/>
</dbReference>
<dbReference type="SUPFAM" id="SSF55781">
    <property type="entry name" value="GAF domain-like"/>
    <property type="match status" value="1"/>
</dbReference>
<dbReference type="PROSITE" id="PS51078">
    <property type="entry name" value="ICLR_ED"/>
    <property type="match status" value="1"/>
</dbReference>
<keyword evidence="3" id="KW-0238">DNA-binding</keyword>
<keyword evidence="4" id="KW-0804">Transcription</keyword>
<evidence type="ECO:0000256" key="6">
    <source>
        <dbReference type="ARBA" id="ARBA00070406"/>
    </source>
</evidence>
<proteinExistence type="predicted"/>
<evidence type="ECO:0000259" key="7">
    <source>
        <dbReference type="PROSITE" id="PS50943"/>
    </source>
</evidence>
<protein>
    <recommendedName>
        <fullName evidence="6">Glycerol operon regulatory protein</fullName>
    </recommendedName>
</protein>
<organism evidence="10 11">
    <name type="scientific">Mycobacterium simiae</name>
    <name type="common">Mycobacterium habana</name>
    <dbReference type="NCBI Taxonomy" id="1784"/>
    <lineage>
        <taxon>Bacteria</taxon>
        <taxon>Bacillati</taxon>
        <taxon>Actinomycetota</taxon>
        <taxon>Actinomycetes</taxon>
        <taxon>Mycobacteriales</taxon>
        <taxon>Mycobacteriaceae</taxon>
        <taxon>Mycobacterium</taxon>
        <taxon>Mycobacterium simiae complex</taxon>
    </lineage>
</organism>
<name>A0A1X0XXY2_MYCSI</name>
<dbReference type="Pfam" id="PF09339">
    <property type="entry name" value="HTH_IclR"/>
    <property type="match status" value="1"/>
</dbReference>
<dbReference type="InterPro" id="IPR029016">
    <property type="entry name" value="GAF-like_dom_sf"/>
</dbReference>
<dbReference type="SMART" id="SM00419">
    <property type="entry name" value="HTH_CRP"/>
    <property type="match status" value="1"/>
</dbReference>
<dbReference type="InterPro" id="IPR012318">
    <property type="entry name" value="HTH_CRP"/>
</dbReference>
<evidence type="ECO:0000256" key="5">
    <source>
        <dbReference type="ARBA" id="ARBA00058938"/>
    </source>
</evidence>
<keyword evidence="1" id="KW-0319">Glycerol metabolism</keyword>
<dbReference type="InterPro" id="IPR005471">
    <property type="entry name" value="Tscrpt_reg_IclR_N"/>
</dbReference>
<gene>
    <name evidence="10" type="ORF">B5M45_19485</name>
</gene>
<evidence type="ECO:0000313" key="10">
    <source>
        <dbReference type="EMBL" id="ORJ57790.1"/>
    </source>
</evidence>
<evidence type="ECO:0000256" key="4">
    <source>
        <dbReference type="ARBA" id="ARBA00023163"/>
    </source>
</evidence>
<dbReference type="InterPro" id="IPR014757">
    <property type="entry name" value="Tscrpt_reg_IclR_C"/>
</dbReference>
<dbReference type="AlphaFoldDB" id="A0A1X0XXY2"/>
<dbReference type="RefSeq" id="WP_061555500.1">
    <property type="nucleotide sequence ID" value="NZ_MZZM01000025.1"/>
</dbReference>
<dbReference type="SUPFAM" id="SSF46785">
    <property type="entry name" value="Winged helix' DNA-binding domain"/>
    <property type="match status" value="1"/>
</dbReference>
<dbReference type="InterPro" id="IPR036388">
    <property type="entry name" value="WH-like_DNA-bd_sf"/>
</dbReference>
<dbReference type="Proteomes" id="UP000193040">
    <property type="component" value="Unassembled WGS sequence"/>
</dbReference>
<dbReference type="GO" id="GO:0006071">
    <property type="term" value="P:glycerol metabolic process"/>
    <property type="evidence" value="ECO:0007669"/>
    <property type="project" value="UniProtKB-KW"/>
</dbReference>
<dbReference type="SMART" id="SM00346">
    <property type="entry name" value="HTH_ICLR"/>
    <property type="match status" value="1"/>
</dbReference>
<dbReference type="PROSITE" id="PS51077">
    <property type="entry name" value="HTH_ICLR"/>
    <property type="match status" value="1"/>
</dbReference>
<dbReference type="PROSITE" id="PS50943">
    <property type="entry name" value="HTH_CROC1"/>
    <property type="match status" value="1"/>
</dbReference>
<dbReference type="CDD" id="cd00092">
    <property type="entry name" value="HTH_CRP"/>
    <property type="match status" value="1"/>
</dbReference>
<dbReference type="STRING" id="1784.VC42_00205"/>
<accession>A0A1X0XXY2</accession>
<keyword evidence="11" id="KW-1185">Reference proteome</keyword>
<feature type="domain" description="HTH cro/C1-type" evidence="7">
    <location>
        <begin position="32"/>
        <end position="52"/>
    </location>
</feature>
<dbReference type="FunFam" id="1.10.10.10:FF:000056">
    <property type="entry name" value="IclR family transcriptional regulator"/>
    <property type="match status" value="1"/>
</dbReference>
<evidence type="ECO:0000256" key="3">
    <source>
        <dbReference type="ARBA" id="ARBA00023125"/>
    </source>
</evidence>
<dbReference type="GO" id="GO:0003677">
    <property type="term" value="F:DNA binding"/>
    <property type="evidence" value="ECO:0007669"/>
    <property type="project" value="UniProtKB-KW"/>
</dbReference>
<evidence type="ECO:0000256" key="1">
    <source>
        <dbReference type="ARBA" id="ARBA00022798"/>
    </source>
</evidence>
<dbReference type="Gene3D" id="1.10.10.10">
    <property type="entry name" value="Winged helix-like DNA-binding domain superfamily/Winged helix DNA-binding domain"/>
    <property type="match status" value="1"/>
</dbReference>
<evidence type="ECO:0000256" key="2">
    <source>
        <dbReference type="ARBA" id="ARBA00023015"/>
    </source>
</evidence>
<dbReference type="InterPro" id="IPR001387">
    <property type="entry name" value="Cro/C1-type_HTH"/>
</dbReference>
<evidence type="ECO:0000259" key="8">
    <source>
        <dbReference type="PROSITE" id="PS51077"/>
    </source>
</evidence>
<dbReference type="InterPro" id="IPR036390">
    <property type="entry name" value="WH_DNA-bd_sf"/>
</dbReference>
<comment type="caution">
    <text evidence="10">The sequence shown here is derived from an EMBL/GenBank/DDBJ whole genome shotgun (WGS) entry which is preliminary data.</text>
</comment>
<feature type="domain" description="IclR-ED" evidence="9">
    <location>
        <begin position="76"/>
        <end position="265"/>
    </location>
</feature>
<dbReference type="EMBL" id="MZZM01000025">
    <property type="protein sequence ID" value="ORJ57790.1"/>
    <property type="molecule type" value="Genomic_DNA"/>
</dbReference>
<dbReference type="GO" id="GO:0003700">
    <property type="term" value="F:DNA-binding transcription factor activity"/>
    <property type="evidence" value="ECO:0007669"/>
    <property type="project" value="TreeGrafter"/>
</dbReference>
<feature type="domain" description="HTH iclR-type" evidence="8">
    <location>
        <begin position="13"/>
        <end position="75"/>
    </location>
</feature>
<comment type="function">
    <text evidence="5">May be an activator protein for the gylABX operon.</text>
</comment>
<dbReference type="Gene3D" id="3.30.450.40">
    <property type="match status" value="1"/>
</dbReference>
<dbReference type="PANTHER" id="PTHR30136:SF35">
    <property type="entry name" value="HTH-TYPE TRANSCRIPTIONAL REGULATOR RV1719"/>
    <property type="match status" value="1"/>
</dbReference>
<sequence length="265" mass="28410">MSVVADDARSGGIQVIARAAEMLRLLQAHPDGLSQAEIGERLGMARSTVSRILSALDDEGLVASRAARGRYRLGPAIARMASTARRGVVIDVHPFLEELSRELEETVDLSILDGDRATFVDQVVSPHRLRAISAIGESFPLHCCANGKALLASLSPEERGHALPGRLAKLTANTITTPAALRKELDRVAAEGIAYDREEQSEGICAVGAVLTGVSAEKVAVSVPVPAQRFYRRETELAAALRAWIATVEAWFRAGDRETRSSASH</sequence>
<dbReference type="Pfam" id="PF01614">
    <property type="entry name" value="IclR_C"/>
    <property type="match status" value="1"/>
</dbReference>
<dbReference type="GO" id="GO:0045892">
    <property type="term" value="P:negative regulation of DNA-templated transcription"/>
    <property type="evidence" value="ECO:0007669"/>
    <property type="project" value="TreeGrafter"/>
</dbReference>
<evidence type="ECO:0000313" key="11">
    <source>
        <dbReference type="Proteomes" id="UP000193040"/>
    </source>
</evidence>
<evidence type="ECO:0000259" key="9">
    <source>
        <dbReference type="PROSITE" id="PS51078"/>
    </source>
</evidence>